<dbReference type="PANTHER" id="PTHR44215">
    <property type="entry name" value="WD REPEAT-CONTAINING PROTEIN 75"/>
    <property type="match status" value="1"/>
</dbReference>
<feature type="compositionally biased region" description="Basic and acidic residues" evidence="9">
    <location>
        <begin position="7"/>
        <end position="42"/>
    </location>
</feature>
<dbReference type="PROSITE" id="PS50082">
    <property type="entry name" value="WD_REPEATS_2"/>
    <property type="match status" value="1"/>
</dbReference>
<dbReference type="Pfam" id="PF23869">
    <property type="entry name" value="Beta-prop_WDR75_1st"/>
    <property type="match status" value="1"/>
</dbReference>
<keyword evidence="11" id="KW-1185">Reference proteome</keyword>
<dbReference type="InterPro" id="IPR053826">
    <property type="entry name" value="WDR75"/>
</dbReference>
<keyword evidence="6" id="KW-0804">Transcription</keyword>
<proteinExistence type="predicted"/>
<evidence type="ECO:0000256" key="6">
    <source>
        <dbReference type="ARBA" id="ARBA00023163"/>
    </source>
</evidence>
<reference evidence="10" key="1">
    <citation type="submission" date="2022-11" db="EMBL/GenBank/DDBJ databases">
        <authorList>
            <person name="Petersen C."/>
        </authorList>
    </citation>
    <scope>NUCLEOTIDE SEQUENCE</scope>
    <source>
        <strain evidence="10">IBT 30069</strain>
    </source>
</reference>
<dbReference type="SUPFAM" id="SSF50978">
    <property type="entry name" value="WD40 repeat-like"/>
    <property type="match status" value="2"/>
</dbReference>
<dbReference type="Proteomes" id="UP001149165">
    <property type="component" value="Unassembled WGS sequence"/>
</dbReference>
<evidence type="ECO:0000256" key="3">
    <source>
        <dbReference type="ARBA" id="ARBA00022552"/>
    </source>
</evidence>
<keyword evidence="5" id="KW-0677">Repeat</keyword>
<feature type="repeat" description="WD" evidence="8">
    <location>
        <begin position="333"/>
        <end position="374"/>
    </location>
</feature>
<evidence type="ECO:0000256" key="7">
    <source>
        <dbReference type="ARBA" id="ARBA00023242"/>
    </source>
</evidence>
<keyword evidence="2" id="KW-0690">Ribosome biogenesis</keyword>
<dbReference type="PROSITE" id="PS50294">
    <property type="entry name" value="WD_REPEATS_REGION"/>
    <property type="match status" value="1"/>
</dbReference>
<dbReference type="InterPro" id="IPR015943">
    <property type="entry name" value="WD40/YVTN_repeat-like_dom_sf"/>
</dbReference>
<evidence type="ECO:0000256" key="1">
    <source>
        <dbReference type="ARBA" id="ARBA00004604"/>
    </source>
</evidence>
<evidence type="ECO:0000256" key="4">
    <source>
        <dbReference type="ARBA" id="ARBA00022574"/>
    </source>
</evidence>
<accession>A0A9W9FYJ8</accession>
<dbReference type="GO" id="GO:0003723">
    <property type="term" value="F:RNA binding"/>
    <property type="evidence" value="ECO:0007669"/>
    <property type="project" value="InterPro"/>
</dbReference>
<keyword evidence="7" id="KW-0539">Nucleus</keyword>
<feature type="compositionally biased region" description="Polar residues" evidence="9">
    <location>
        <begin position="48"/>
        <end position="60"/>
    </location>
</feature>
<dbReference type="GO" id="GO:0006364">
    <property type="term" value="P:rRNA processing"/>
    <property type="evidence" value="ECO:0007669"/>
    <property type="project" value="UniProtKB-KW"/>
</dbReference>
<organism evidence="10 11">
    <name type="scientific">Penicillium angulare</name>
    <dbReference type="NCBI Taxonomy" id="116970"/>
    <lineage>
        <taxon>Eukaryota</taxon>
        <taxon>Fungi</taxon>
        <taxon>Dikarya</taxon>
        <taxon>Ascomycota</taxon>
        <taxon>Pezizomycotina</taxon>
        <taxon>Eurotiomycetes</taxon>
        <taxon>Eurotiomycetidae</taxon>
        <taxon>Eurotiales</taxon>
        <taxon>Aspergillaceae</taxon>
        <taxon>Penicillium</taxon>
    </lineage>
</organism>
<dbReference type="InterPro" id="IPR036322">
    <property type="entry name" value="WD40_repeat_dom_sf"/>
</dbReference>
<dbReference type="InterPro" id="IPR001680">
    <property type="entry name" value="WD40_rpt"/>
</dbReference>
<dbReference type="EMBL" id="JAPQKH010000003">
    <property type="protein sequence ID" value="KAJ5108753.1"/>
    <property type="molecule type" value="Genomic_DNA"/>
</dbReference>
<gene>
    <name evidence="10" type="ORF">N7456_005428</name>
</gene>
<reference evidence="10" key="2">
    <citation type="journal article" date="2023" name="IMA Fungus">
        <title>Comparative genomic study of the Penicillium genus elucidates a diverse pangenome and 15 lateral gene transfer events.</title>
        <authorList>
            <person name="Petersen C."/>
            <person name="Sorensen T."/>
            <person name="Nielsen M.R."/>
            <person name="Sondergaard T.E."/>
            <person name="Sorensen J.L."/>
            <person name="Fitzpatrick D.A."/>
            <person name="Frisvad J.C."/>
            <person name="Nielsen K.L."/>
        </authorList>
    </citation>
    <scope>NUCLEOTIDE SEQUENCE</scope>
    <source>
        <strain evidence="10">IBT 30069</strain>
    </source>
</reference>
<evidence type="ECO:0000256" key="2">
    <source>
        <dbReference type="ARBA" id="ARBA00022517"/>
    </source>
</evidence>
<dbReference type="AlphaFoldDB" id="A0A9W9FYJ8"/>
<evidence type="ECO:0000256" key="5">
    <source>
        <dbReference type="ARBA" id="ARBA00022737"/>
    </source>
</evidence>
<comment type="subcellular location">
    <subcellularLocation>
        <location evidence="1">Nucleus</location>
        <location evidence="1">Nucleolus</location>
    </subcellularLocation>
</comment>
<keyword evidence="3" id="KW-0698">rRNA processing</keyword>
<feature type="region of interest" description="Disordered" evidence="9">
    <location>
        <begin position="1"/>
        <end position="79"/>
    </location>
</feature>
<dbReference type="PANTHER" id="PTHR44215:SF1">
    <property type="entry name" value="WD REPEAT-CONTAINING PROTEIN 75"/>
    <property type="match status" value="1"/>
</dbReference>
<protein>
    <submittedName>
        <fullName evidence="10">Uncharacterized protein</fullName>
    </submittedName>
</protein>
<evidence type="ECO:0000256" key="9">
    <source>
        <dbReference type="SAM" id="MobiDB-lite"/>
    </source>
</evidence>
<comment type="caution">
    <text evidence="10">The sequence shown here is derived from an EMBL/GenBank/DDBJ whole genome shotgun (WGS) entry which is preliminary data.</text>
</comment>
<dbReference type="Gene3D" id="2.130.10.10">
    <property type="entry name" value="YVTN repeat-like/Quinoprotein amine dehydrogenase"/>
    <property type="match status" value="2"/>
</dbReference>
<sequence length="906" mass="98959">MANLSERQQKRSRASDAAEKPPKPTQERSKRRRTSDVNEAKALKKTKNTTPAQDTPTKDTPSLELEKQKSTTPWSFSRPVGGRYSHVNPVMTKDEAYLFIGLDTAVQVFATSTSRLVRTLQMETGQRVIGYKICPVDQDILYIFTSGFVTKWNWDSGKRLARWGTDSQGIAVDVATVSVEGVDQPAAFFIGGNKDGKREILVNALGDKKSTSIVTLRTSEQINAIQVAYGGRVVVACDGPHVFLGTTAKVNLEKPESTQYTWREATLPVSATCFHLQEASTQRGQSSEVKGLKGSETIDIALGESNGSILIYQDILNTLFGKNSEKKSSPRRLHWHRGSVNTVKWSKDGNYVLSGGNESVLVLWQLDTGRKQFLPHLSSPILNVVISPEGNSYVVQLADNSVMVMSARELQPSATITGLQLNYETGHGKDSGSKKSVDAVAALHPQRPEHLLIAVPATHQPSQRGSQRSNTSVLQTFDIRSNGHISRQALARTNATTVNVGPEGTPITSPDILNMDILDNGKWLATVDSWTPPTQDMKALAGVGANKESGSVRPEIFLKFWKWSASSNVWELVTRVDGPHFNDNRHAKVLGLTARPQSSEFATIGADGFLRFWCPTTRYRSGLKKDPSEQHQDTWKSRNAVDLTGFLGKSAPPLSQACISFSEDGSTLAVCLPSSTANNGLVLLIDVHNCTVHYRRNDVFHGNPHSAKFLGRCLIIASTKSVTVWDIVDDVVKPVQLLESSSTNSSSPPLVAVNPRTQTFAVASSNFELSARKRRRNAQFHVRIYGIASLDLVFQETLGSCPLVLLSDIYSGDYIVLDATSSVQRLGCLDKASQKNVQPQEVTTHLNSGLASIFSRGPEKAPVQAIEDGNHSQDRALASVFGDTPSFSLPSLGVLFKNVVQSLRSS</sequence>
<name>A0A9W9FYJ8_9EURO</name>
<dbReference type="SMART" id="SM00320">
    <property type="entry name" value="WD40"/>
    <property type="match status" value="2"/>
</dbReference>
<evidence type="ECO:0000256" key="8">
    <source>
        <dbReference type="PROSITE-ProRule" id="PRU00221"/>
    </source>
</evidence>
<keyword evidence="4 8" id="KW-0853">WD repeat</keyword>
<dbReference type="GO" id="GO:2000234">
    <property type="term" value="P:positive regulation of rRNA processing"/>
    <property type="evidence" value="ECO:0007669"/>
    <property type="project" value="TreeGrafter"/>
</dbReference>
<dbReference type="OrthoDB" id="4096at2759"/>
<evidence type="ECO:0000313" key="10">
    <source>
        <dbReference type="EMBL" id="KAJ5108753.1"/>
    </source>
</evidence>
<evidence type="ECO:0000313" key="11">
    <source>
        <dbReference type="Proteomes" id="UP001149165"/>
    </source>
</evidence>
<dbReference type="GO" id="GO:0032040">
    <property type="term" value="C:small-subunit processome"/>
    <property type="evidence" value="ECO:0007669"/>
    <property type="project" value="InterPro"/>
</dbReference>
<dbReference type="GO" id="GO:0045943">
    <property type="term" value="P:positive regulation of transcription by RNA polymerase I"/>
    <property type="evidence" value="ECO:0007669"/>
    <property type="project" value="InterPro"/>
</dbReference>